<proteinExistence type="inferred from homology"/>
<dbReference type="InterPro" id="IPR013324">
    <property type="entry name" value="RNA_pol_sigma_r3/r4-like"/>
</dbReference>
<dbReference type="AlphaFoldDB" id="A0A6A7Y0N5"/>
<comment type="similarity">
    <text evidence="1">Belongs to the sigma-70 factor family. ECF subfamily.</text>
</comment>
<dbReference type="PANTHER" id="PTHR43133">
    <property type="entry name" value="RNA POLYMERASE ECF-TYPE SIGMA FACTO"/>
    <property type="match status" value="1"/>
</dbReference>
<protein>
    <submittedName>
        <fullName evidence="8">Sigma-70 family RNA polymerase sigma factor</fullName>
    </submittedName>
</protein>
<dbReference type="InterPro" id="IPR039425">
    <property type="entry name" value="RNA_pol_sigma-70-like"/>
</dbReference>
<dbReference type="GO" id="GO:0003677">
    <property type="term" value="F:DNA binding"/>
    <property type="evidence" value="ECO:0007669"/>
    <property type="project" value="InterPro"/>
</dbReference>
<dbReference type="Gene3D" id="1.10.10.10">
    <property type="entry name" value="Winged helix-like DNA-binding domain superfamily/Winged helix DNA-binding domain"/>
    <property type="match status" value="1"/>
</dbReference>
<dbReference type="SUPFAM" id="SSF88659">
    <property type="entry name" value="Sigma3 and sigma4 domains of RNA polymerase sigma factors"/>
    <property type="match status" value="1"/>
</dbReference>
<evidence type="ECO:0000256" key="1">
    <source>
        <dbReference type="ARBA" id="ARBA00010641"/>
    </source>
</evidence>
<dbReference type="InterPro" id="IPR013249">
    <property type="entry name" value="RNA_pol_sigma70_r4_t2"/>
</dbReference>
<dbReference type="EMBL" id="VWNA01000001">
    <property type="protein sequence ID" value="MQT11957.1"/>
    <property type="molecule type" value="Genomic_DNA"/>
</dbReference>
<comment type="caution">
    <text evidence="8">The sequence shown here is derived from an EMBL/GenBank/DDBJ whole genome shotgun (WGS) entry which is preliminary data.</text>
</comment>
<dbReference type="NCBIfam" id="TIGR02937">
    <property type="entry name" value="sigma70-ECF"/>
    <property type="match status" value="1"/>
</dbReference>
<feature type="domain" description="RNA polymerase sigma factor 70 region 4 type 2" evidence="7">
    <location>
        <begin position="155"/>
        <end position="206"/>
    </location>
</feature>
<dbReference type="SUPFAM" id="SSF88946">
    <property type="entry name" value="Sigma2 domain of RNA polymerase sigma factors"/>
    <property type="match status" value="1"/>
</dbReference>
<feature type="domain" description="RNA polymerase sigma-70 region 2" evidence="6">
    <location>
        <begin position="58"/>
        <end position="124"/>
    </location>
</feature>
<evidence type="ECO:0000313" key="9">
    <source>
        <dbReference type="Proteomes" id="UP000332515"/>
    </source>
</evidence>
<dbReference type="InterPro" id="IPR036388">
    <property type="entry name" value="WH-like_DNA-bd_sf"/>
</dbReference>
<reference evidence="8 9" key="1">
    <citation type="submission" date="2019-09" db="EMBL/GenBank/DDBJ databases">
        <title>Segnochrobactrum spirostomi gen. nov., sp. nov., isolated from the ciliate Spirostomum cf. yagiui and description of a novel family, Segnochrobactraceae fam. nov. within the order Rhizobiales of the class Alphaproteobacteria.</title>
        <authorList>
            <person name="Akter S."/>
            <person name="Shazib S.U.A."/>
            <person name="Shin M.K."/>
        </authorList>
    </citation>
    <scope>NUCLEOTIDE SEQUENCE [LARGE SCALE GENOMIC DNA]</scope>
    <source>
        <strain evidence="8 9">Sp-1</strain>
    </source>
</reference>
<dbReference type="Pfam" id="PF08281">
    <property type="entry name" value="Sigma70_r4_2"/>
    <property type="match status" value="1"/>
</dbReference>
<evidence type="ECO:0000259" key="6">
    <source>
        <dbReference type="Pfam" id="PF04542"/>
    </source>
</evidence>
<evidence type="ECO:0000256" key="5">
    <source>
        <dbReference type="SAM" id="MobiDB-lite"/>
    </source>
</evidence>
<dbReference type="InterPro" id="IPR014284">
    <property type="entry name" value="RNA_pol_sigma-70_dom"/>
</dbReference>
<evidence type="ECO:0000313" key="8">
    <source>
        <dbReference type="EMBL" id="MQT11957.1"/>
    </source>
</evidence>
<dbReference type="GO" id="GO:0016987">
    <property type="term" value="F:sigma factor activity"/>
    <property type="evidence" value="ECO:0007669"/>
    <property type="project" value="UniProtKB-KW"/>
</dbReference>
<dbReference type="InterPro" id="IPR007627">
    <property type="entry name" value="RNA_pol_sigma70_r2"/>
</dbReference>
<organism evidence="8 9">
    <name type="scientific">Segnochrobactrum spirostomi</name>
    <dbReference type="NCBI Taxonomy" id="2608987"/>
    <lineage>
        <taxon>Bacteria</taxon>
        <taxon>Pseudomonadati</taxon>
        <taxon>Pseudomonadota</taxon>
        <taxon>Alphaproteobacteria</taxon>
        <taxon>Hyphomicrobiales</taxon>
        <taxon>Segnochrobactraceae</taxon>
        <taxon>Segnochrobactrum</taxon>
    </lineage>
</organism>
<dbReference type="InterPro" id="IPR013325">
    <property type="entry name" value="RNA_pol_sigma_r2"/>
</dbReference>
<evidence type="ECO:0000259" key="7">
    <source>
        <dbReference type="Pfam" id="PF08281"/>
    </source>
</evidence>
<keyword evidence="2" id="KW-0805">Transcription regulation</keyword>
<name>A0A6A7Y0N5_9HYPH</name>
<dbReference type="CDD" id="cd06171">
    <property type="entry name" value="Sigma70_r4"/>
    <property type="match status" value="1"/>
</dbReference>
<accession>A0A6A7Y0N5</accession>
<evidence type="ECO:0000256" key="2">
    <source>
        <dbReference type="ARBA" id="ARBA00023015"/>
    </source>
</evidence>
<sequence length="214" mass="23543">MKRAGAGQHAGQDPGRNEGRTVRPAEASARTLDGAEAAALVAAIAAEKDRQAFARLFAFYGPRLKAFLARQGFSDSDCDDLIQDTMLTVWRKADGFDATRGAVSTWVFTISRNLGIDRRRRLNRRAAEDELYPVEDVDPSPSAEGVMLSRETEIRVRSALGKLPPEQAEVIALSFFSQSPQTDISKALGIPLGTVKSRVRLAMNRLRQLLEESR</sequence>
<dbReference type="Proteomes" id="UP000332515">
    <property type="component" value="Unassembled WGS sequence"/>
</dbReference>
<dbReference type="Pfam" id="PF04542">
    <property type="entry name" value="Sigma70_r2"/>
    <property type="match status" value="1"/>
</dbReference>
<dbReference type="PANTHER" id="PTHR43133:SF62">
    <property type="entry name" value="RNA POLYMERASE SIGMA FACTOR SIGZ"/>
    <property type="match status" value="1"/>
</dbReference>
<dbReference type="Gene3D" id="1.10.1740.10">
    <property type="match status" value="1"/>
</dbReference>
<feature type="region of interest" description="Disordered" evidence="5">
    <location>
        <begin position="1"/>
        <end position="28"/>
    </location>
</feature>
<keyword evidence="3" id="KW-0731">Sigma factor</keyword>
<evidence type="ECO:0000256" key="4">
    <source>
        <dbReference type="ARBA" id="ARBA00023163"/>
    </source>
</evidence>
<gene>
    <name evidence="8" type="ORF">F0357_04565</name>
</gene>
<evidence type="ECO:0000256" key="3">
    <source>
        <dbReference type="ARBA" id="ARBA00023082"/>
    </source>
</evidence>
<keyword evidence="4" id="KW-0804">Transcription</keyword>
<dbReference type="GO" id="GO:0006352">
    <property type="term" value="P:DNA-templated transcription initiation"/>
    <property type="evidence" value="ECO:0007669"/>
    <property type="project" value="InterPro"/>
</dbReference>
<keyword evidence="9" id="KW-1185">Reference proteome</keyword>